<dbReference type="EMBL" id="LSYV01000008">
    <property type="protein sequence ID" value="KXZ53356.1"/>
    <property type="molecule type" value="Genomic_DNA"/>
</dbReference>
<dbReference type="OrthoDB" id="563099at2759"/>
<accession>A0A150GU02</accession>
<name>A0A150GU02_GONPE</name>
<dbReference type="AlphaFoldDB" id="A0A150GU02"/>
<proteinExistence type="predicted"/>
<keyword evidence="2" id="KW-1185">Reference proteome</keyword>
<reference evidence="2" key="1">
    <citation type="journal article" date="2016" name="Nat. Commun.">
        <title>The Gonium pectorale genome demonstrates co-option of cell cycle regulation during the evolution of multicellularity.</title>
        <authorList>
            <person name="Hanschen E.R."/>
            <person name="Marriage T.N."/>
            <person name="Ferris P.J."/>
            <person name="Hamaji T."/>
            <person name="Toyoda A."/>
            <person name="Fujiyama A."/>
            <person name="Neme R."/>
            <person name="Noguchi H."/>
            <person name="Minakuchi Y."/>
            <person name="Suzuki M."/>
            <person name="Kawai-Toyooka H."/>
            <person name="Smith D.R."/>
            <person name="Sparks H."/>
            <person name="Anderson J."/>
            <person name="Bakaric R."/>
            <person name="Luria V."/>
            <person name="Karger A."/>
            <person name="Kirschner M.W."/>
            <person name="Durand P.M."/>
            <person name="Michod R.E."/>
            <person name="Nozaki H."/>
            <person name="Olson B.J."/>
        </authorList>
    </citation>
    <scope>NUCLEOTIDE SEQUENCE [LARGE SCALE GENOMIC DNA]</scope>
    <source>
        <strain evidence="2">NIES-2863</strain>
    </source>
</reference>
<protein>
    <submittedName>
        <fullName evidence="1">Uncharacterized protein</fullName>
    </submittedName>
</protein>
<organism evidence="1 2">
    <name type="scientific">Gonium pectorale</name>
    <name type="common">Green alga</name>
    <dbReference type="NCBI Taxonomy" id="33097"/>
    <lineage>
        <taxon>Eukaryota</taxon>
        <taxon>Viridiplantae</taxon>
        <taxon>Chlorophyta</taxon>
        <taxon>core chlorophytes</taxon>
        <taxon>Chlorophyceae</taxon>
        <taxon>CS clade</taxon>
        <taxon>Chlamydomonadales</taxon>
        <taxon>Volvocaceae</taxon>
        <taxon>Gonium</taxon>
    </lineage>
</organism>
<evidence type="ECO:0000313" key="2">
    <source>
        <dbReference type="Proteomes" id="UP000075714"/>
    </source>
</evidence>
<sequence length="546" mass="55576">MFQVVDASLTWWRTVQFEMEIGSPPPVPGLPTLLEQARLAAGTAEALCRLWRGQGLRGAFGPSGQATWQAGVAEIMRCTFLDAPLESLSAVAADECRPYWLEAGCWGVALALEALAAQLEGRLVLCVAAGAHPGDQRLTHGSPVRTLQNSLSGLEVLLKHPAVGLHSLSDASRAELSGRLQRAGLEDSLDRALRLAFTALDHEAAAAAAPTGSGDLTAASARACTLIPYYVGRVLRTGLLPVLPPSAGGGAATTAAEGHQRGRQTFAGAAGVLVTAVKRACALTTLLAKLGASAAATHDPAPELVNAGVQVLYCVLWGARTLRLQLREQAAGQMAAASSAPPEPAGGRDEGLAAGQEPGRGLLALALRSACGLTAQLAATIAARICRPIGAAGGGTDASSNLGALDLGFAAGCVAICLDQLAATGRSNAIGGLLTTQELLACQPHRLLAAATVLLCAAPPPTPGQPLRLNAEVQGNKHALAQGLAAALVTLAARPELSNWVQAWLEAPQPLAAHSASVGTGRPVAMGPAGLAAEDIGVQIRGPPRR</sequence>
<comment type="caution">
    <text evidence="1">The sequence shown here is derived from an EMBL/GenBank/DDBJ whole genome shotgun (WGS) entry which is preliminary data.</text>
</comment>
<evidence type="ECO:0000313" key="1">
    <source>
        <dbReference type="EMBL" id="KXZ53356.1"/>
    </source>
</evidence>
<gene>
    <name evidence="1" type="ORF">GPECTOR_7g1252</name>
</gene>
<dbReference type="Proteomes" id="UP000075714">
    <property type="component" value="Unassembled WGS sequence"/>
</dbReference>